<dbReference type="Proteomes" id="UP000318878">
    <property type="component" value="Unassembled WGS sequence"/>
</dbReference>
<evidence type="ECO:0000313" key="3">
    <source>
        <dbReference type="EMBL" id="TWT31732.1"/>
    </source>
</evidence>
<dbReference type="Gene3D" id="3.20.20.190">
    <property type="entry name" value="Phosphatidylinositol (PI) phosphodiesterase"/>
    <property type="match status" value="1"/>
</dbReference>
<sequence length="274" mass="30789" precursor="true">MSLHRFLFVAMLLLLSPVAIVSAAENVASLLPRAHAHNDYLHPRPLLDALSHGFNSVEADIYLVDDQLLVAHWYHEISPYRTLEKLYLDPLKERVEAGDGHVYPNAPPLRLLIDLKSDGEKTYAALDKVLAKYADMLCRVEDGKYYPGAVEVVISGNRPKQMLAEQKLRYAGLDGRLGDLGGKTPKHLMPLVSDNWKSHFKWKGAGEIPAAEKEKLQRLVDQTHAEGREIRFWGSPDTPAMWRVLDECGVDAINTDKLSGLAEYLNDEQKSQQN</sequence>
<dbReference type="CDD" id="cd08577">
    <property type="entry name" value="PI-PLCc_GDPD_SF_unchar3"/>
    <property type="match status" value="1"/>
</dbReference>
<dbReference type="InterPro" id="IPR017946">
    <property type="entry name" value="PLC-like_Pdiesterase_TIM-brl"/>
</dbReference>
<proteinExistence type="predicted"/>
<evidence type="ECO:0000256" key="2">
    <source>
        <dbReference type="SAM" id="SignalP"/>
    </source>
</evidence>
<dbReference type="GO" id="GO:0008081">
    <property type="term" value="F:phosphoric diester hydrolase activity"/>
    <property type="evidence" value="ECO:0007669"/>
    <property type="project" value="InterPro"/>
</dbReference>
<dbReference type="PANTHER" id="PTHR31571:SF1">
    <property type="entry name" value="ALTERED INHERITANCE OF MITOCHONDRIA PROTEIN 6"/>
    <property type="match status" value="1"/>
</dbReference>
<dbReference type="GO" id="GO:0006629">
    <property type="term" value="P:lipid metabolic process"/>
    <property type="evidence" value="ECO:0007669"/>
    <property type="project" value="InterPro"/>
</dbReference>
<keyword evidence="2" id="KW-0732">Signal</keyword>
<dbReference type="RefSeq" id="WP_246120142.1">
    <property type="nucleotide sequence ID" value="NZ_SJPF01000004.1"/>
</dbReference>
<protein>
    <recommendedName>
        <fullName evidence="1">Altered inheritance of mitochondria protein 6</fullName>
    </recommendedName>
</protein>
<accession>A0A5C5V1Z9</accession>
<dbReference type="SUPFAM" id="SSF51695">
    <property type="entry name" value="PLC-like phosphodiesterases"/>
    <property type="match status" value="1"/>
</dbReference>
<name>A0A5C5V1Z9_9BACT</name>
<dbReference type="EMBL" id="SJPF01000004">
    <property type="protein sequence ID" value="TWT31732.1"/>
    <property type="molecule type" value="Genomic_DNA"/>
</dbReference>
<dbReference type="InterPro" id="IPR051236">
    <property type="entry name" value="HAT_RTT109-like"/>
</dbReference>
<dbReference type="InterPro" id="IPR039559">
    <property type="entry name" value="AIM6_PI-PLC-like_dom"/>
</dbReference>
<dbReference type="PANTHER" id="PTHR31571">
    <property type="entry name" value="ALTERED INHERITANCE OF MITOCHONDRIA PROTEIN 6"/>
    <property type="match status" value="1"/>
</dbReference>
<evidence type="ECO:0000256" key="1">
    <source>
        <dbReference type="ARBA" id="ARBA00014286"/>
    </source>
</evidence>
<organism evidence="3 4">
    <name type="scientific">Blastopirellula retiformator</name>
    <dbReference type="NCBI Taxonomy" id="2527970"/>
    <lineage>
        <taxon>Bacteria</taxon>
        <taxon>Pseudomonadati</taxon>
        <taxon>Planctomycetota</taxon>
        <taxon>Planctomycetia</taxon>
        <taxon>Pirellulales</taxon>
        <taxon>Pirellulaceae</taxon>
        <taxon>Blastopirellula</taxon>
    </lineage>
</organism>
<evidence type="ECO:0000313" key="4">
    <source>
        <dbReference type="Proteomes" id="UP000318878"/>
    </source>
</evidence>
<comment type="caution">
    <text evidence="3">The sequence shown here is derived from an EMBL/GenBank/DDBJ whole genome shotgun (WGS) entry which is preliminary data.</text>
</comment>
<feature type="signal peptide" evidence="2">
    <location>
        <begin position="1"/>
        <end position="23"/>
    </location>
</feature>
<keyword evidence="4" id="KW-1185">Reference proteome</keyword>
<dbReference type="AlphaFoldDB" id="A0A5C5V1Z9"/>
<gene>
    <name evidence="3" type="ORF">Enr8_36560</name>
</gene>
<reference evidence="3 4" key="1">
    <citation type="submission" date="2019-02" db="EMBL/GenBank/DDBJ databases">
        <title>Deep-cultivation of Planctomycetes and their phenomic and genomic characterization uncovers novel biology.</title>
        <authorList>
            <person name="Wiegand S."/>
            <person name="Jogler M."/>
            <person name="Boedeker C."/>
            <person name="Pinto D."/>
            <person name="Vollmers J."/>
            <person name="Rivas-Marin E."/>
            <person name="Kohn T."/>
            <person name="Peeters S.H."/>
            <person name="Heuer A."/>
            <person name="Rast P."/>
            <person name="Oberbeckmann S."/>
            <person name="Bunk B."/>
            <person name="Jeske O."/>
            <person name="Meyerdierks A."/>
            <person name="Storesund J.E."/>
            <person name="Kallscheuer N."/>
            <person name="Luecker S."/>
            <person name="Lage O.M."/>
            <person name="Pohl T."/>
            <person name="Merkel B.J."/>
            <person name="Hornburger P."/>
            <person name="Mueller R.-W."/>
            <person name="Bruemmer F."/>
            <person name="Labrenz M."/>
            <person name="Spormann A.M."/>
            <person name="Op Den Camp H."/>
            <person name="Overmann J."/>
            <person name="Amann R."/>
            <person name="Jetten M.S.M."/>
            <person name="Mascher T."/>
            <person name="Medema M.H."/>
            <person name="Devos D.P."/>
            <person name="Kaster A.-K."/>
            <person name="Ovreas L."/>
            <person name="Rohde M."/>
            <person name="Galperin M.Y."/>
            <person name="Jogler C."/>
        </authorList>
    </citation>
    <scope>NUCLEOTIDE SEQUENCE [LARGE SCALE GENOMIC DNA]</scope>
    <source>
        <strain evidence="3 4">Enr8</strain>
    </source>
</reference>
<feature type="chain" id="PRO_5022874773" description="Altered inheritance of mitochondria protein 6" evidence="2">
    <location>
        <begin position="24"/>
        <end position="274"/>
    </location>
</feature>